<comment type="subcellular location">
    <subcellularLocation>
        <location evidence="1 7">Cell membrane</location>
        <topology evidence="1 7">Multi-pass membrane protein</topology>
    </subcellularLocation>
</comment>
<evidence type="ECO:0000256" key="7">
    <source>
        <dbReference type="RuleBase" id="RU363032"/>
    </source>
</evidence>
<dbReference type="InterPro" id="IPR051393">
    <property type="entry name" value="ABC_transporter_permease"/>
</dbReference>
<feature type="transmembrane region" description="Helical" evidence="7">
    <location>
        <begin position="183"/>
        <end position="213"/>
    </location>
</feature>
<dbReference type="SUPFAM" id="SSF161098">
    <property type="entry name" value="MetI-like"/>
    <property type="match status" value="1"/>
</dbReference>
<evidence type="ECO:0000313" key="10">
    <source>
        <dbReference type="EMBL" id="MBA8989202.1"/>
    </source>
</evidence>
<keyword evidence="6 7" id="KW-0472">Membrane</keyword>
<feature type="transmembrane region" description="Helical" evidence="7">
    <location>
        <begin position="249"/>
        <end position="270"/>
    </location>
</feature>
<dbReference type="SUPFAM" id="SSF160964">
    <property type="entry name" value="MalF N-terminal region-like"/>
    <property type="match status" value="1"/>
</dbReference>
<evidence type="ECO:0000313" key="11">
    <source>
        <dbReference type="Proteomes" id="UP000590225"/>
    </source>
</evidence>
<evidence type="ECO:0000256" key="5">
    <source>
        <dbReference type="ARBA" id="ARBA00022989"/>
    </source>
</evidence>
<feature type="transmembrane region" description="Helical" evidence="7">
    <location>
        <begin position="300"/>
        <end position="320"/>
    </location>
</feature>
<evidence type="ECO:0000256" key="3">
    <source>
        <dbReference type="ARBA" id="ARBA00022475"/>
    </source>
</evidence>
<feature type="compositionally biased region" description="Low complexity" evidence="8">
    <location>
        <begin position="8"/>
        <end position="28"/>
    </location>
</feature>
<reference evidence="10 11" key="1">
    <citation type="submission" date="2020-07" db="EMBL/GenBank/DDBJ databases">
        <title>Above-ground endophytic microbial communities from plants in different locations in the United States.</title>
        <authorList>
            <person name="Frank C."/>
        </authorList>
    </citation>
    <scope>NUCLEOTIDE SEQUENCE [LARGE SCALE GENOMIC DNA]</scope>
    <source>
        <strain evidence="10 11">WPL5_2</strain>
    </source>
</reference>
<sequence>MTIHTEQPDTAATPVAAAPARTQRASGRGTPGDGRTRRPPRRTDGFWPWLFVLPLLVGVGTFYIWPIIQTFWYSFTSWGVFGGATFSGAANYVRLLSDPQLYQSLLNTVIYTAIVLLGIPVAVWLASLLNTPGLRFAQFYRVLFFLPYVAMPAAIALVWRIMFNGDYGIVNWFLGRFGIDGPYWISTPGFALVAVSLVGLWSSLGFSMIILGAGLKDIPPELYEAAELDGASRWRQFRSVTVPLLSPSIFFVVIVTTISSFQLFDLLYAILGSTNPVIPKTMSLVFYFYSAGFIDNDKGFAAAIAMVIFVLIGIVTLVQFRFQRKWVQS</sequence>
<dbReference type="GO" id="GO:0055085">
    <property type="term" value="P:transmembrane transport"/>
    <property type="evidence" value="ECO:0007669"/>
    <property type="project" value="InterPro"/>
</dbReference>
<gene>
    <name evidence="10" type="ORF">FHW23_000434</name>
</gene>
<accession>A0AAW3T447</accession>
<dbReference type="Proteomes" id="UP000590225">
    <property type="component" value="Unassembled WGS sequence"/>
</dbReference>
<feature type="transmembrane region" description="Helical" evidence="7">
    <location>
        <begin position="105"/>
        <end position="127"/>
    </location>
</feature>
<keyword evidence="3" id="KW-1003">Cell membrane</keyword>
<dbReference type="EMBL" id="JACGXP010000001">
    <property type="protein sequence ID" value="MBA8989202.1"/>
    <property type="molecule type" value="Genomic_DNA"/>
</dbReference>
<evidence type="ECO:0000256" key="6">
    <source>
        <dbReference type="ARBA" id="ARBA00023136"/>
    </source>
</evidence>
<dbReference type="AlphaFoldDB" id="A0AAW3T447"/>
<dbReference type="InterPro" id="IPR035906">
    <property type="entry name" value="MetI-like_sf"/>
</dbReference>
<comment type="similarity">
    <text evidence="7">Belongs to the binding-protein-dependent transport system permease family.</text>
</comment>
<feature type="transmembrane region" description="Helical" evidence="7">
    <location>
        <begin position="46"/>
        <end position="65"/>
    </location>
</feature>
<evidence type="ECO:0000256" key="8">
    <source>
        <dbReference type="SAM" id="MobiDB-lite"/>
    </source>
</evidence>
<dbReference type="PROSITE" id="PS50928">
    <property type="entry name" value="ABC_TM1"/>
    <property type="match status" value="1"/>
</dbReference>
<comment type="caution">
    <text evidence="10">The sequence shown here is derived from an EMBL/GenBank/DDBJ whole genome shotgun (WGS) entry which is preliminary data.</text>
</comment>
<dbReference type="GO" id="GO:0005886">
    <property type="term" value="C:plasma membrane"/>
    <property type="evidence" value="ECO:0007669"/>
    <property type="project" value="UniProtKB-SubCell"/>
</dbReference>
<evidence type="ECO:0000256" key="4">
    <source>
        <dbReference type="ARBA" id="ARBA00022692"/>
    </source>
</evidence>
<proteinExistence type="inferred from homology"/>
<keyword evidence="4 7" id="KW-0812">Transmembrane</keyword>
<name>A0AAW3T447_9MICO</name>
<feature type="transmembrane region" description="Helical" evidence="7">
    <location>
        <begin position="139"/>
        <end position="162"/>
    </location>
</feature>
<dbReference type="Pfam" id="PF00528">
    <property type="entry name" value="BPD_transp_1"/>
    <property type="match status" value="1"/>
</dbReference>
<dbReference type="RefSeq" id="WP_182515013.1">
    <property type="nucleotide sequence ID" value="NZ_JACGXP010000001.1"/>
</dbReference>
<evidence type="ECO:0000259" key="9">
    <source>
        <dbReference type="PROSITE" id="PS50928"/>
    </source>
</evidence>
<protein>
    <submittedName>
        <fullName evidence="10">Multiple sugar transport system permease protein</fullName>
    </submittedName>
</protein>
<dbReference type="PANTHER" id="PTHR30193">
    <property type="entry name" value="ABC TRANSPORTER PERMEASE PROTEIN"/>
    <property type="match status" value="1"/>
</dbReference>
<dbReference type="CDD" id="cd06261">
    <property type="entry name" value="TM_PBP2"/>
    <property type="match status" value="1"/>
</dbReference>
<evidence type="ECO:0000256" key="1">
    <source>
        <dbReference type="ARBA" id="ARBA00004651"/>
    </source>
</evidence>
<feature type="region of interest" description="Disordered" evidence="8">
    <location>
        <begin position="1"/>
        <end position="41"/>
    </location>
</feature>
<keyword evidence="5 7" id="KW-1133">Transmembrane helix</keyword>
<dbReference type="PANTHER" id="PTHR30193:SF37">
    <property type="entry name" value="INNER MEMBRANE ABC TRANSPORTER PERMEASE PROTEIN YCJO"/>
    <property type="match status" value="1"/>
</dbReference>
<organism evidence="10 11">
    <name type="scientific">Curtobacterium pusillum</name>
    <dbReference type="NCBI Taxonomy" id="69373"/>
    <lineage>
        <taxon>Bacteria</taxon>
        <taxon>Bacillati</taxon>
        <taxon>Actinomycetota</taxon>
        <taxon>Actinomycetes</taxon>
        <taxon>Micrococcales</taxon>
        <taxon>Microbacteriaceae</taxon>
        <taxon>Curtobacterium</taxon>
    </lineage>
</organism>
<evidence type="ECO:0000256" key="2">
    <source>
        <dbReference type="ARBA" id="ARBA00022448"/>
    </source>
</evidence>
<keyword evidence="10" id="KW-0762">Sugar transport</keyword>
<dbReference type="InterPro" id="IPR000515">
    <property type="entry name" value="MetI-like"/>
</dbReference>
<dbReference type="Gene3D" id="1.10.3720.10">
    <property type="entry name" value="MetI-like"/>
    <property type="match status" value="1"/>
</dbReference>
<feature type="domain" description="ABC transmembrane type-1" evidence="9">
    <location>
        <begin position="104"/>
        <end position="319"/>
    </location>
</feature>
<keyword evidence="2 7" id="KW-0813">Transport</keyword>